<sequence length="232" mass="26927">MPLKNRIQDFCYRQLFPRAGLLLVKLISRSYRYRLVDTQNETRVFDAHGTVIYASWHQRFFPGITFFATRKPIAIMISQSRDGEMIARVVNILGWRSVRGSSSRGGTRALKALRRLTRKGYRVGHIVDGPQGPFGVVKPGLLTIAQFAGAPIVPVIMSAQRRWVFNSWDRFMVPKPFSRVVIRFAPPITVPRRLEAGAFDALRRDIEKQIKKLYIETDNWWRSPEMIRRYFS</sequence>
<organism evidence="2 3">
    <name type="scientific">Desulfosarcina alkanivorans</name>
    <dbReference type="NCBI Taxonomy" id="571177"/>
    <lineage>
        <taxon>Bacteria</taxon>
        <taxon>Pseudomonadati</taxon>
        <taxon>Thermodesulfobacteriota</taxon>
        <taxon>Desulfobacteria</taxon>
        <taxon>Desulfobacterales</taxon>
        <taxon>Desulfosarcinaceae</taxon>
        <taxon>Desulfosarcina</taxon>
    </lineage>
</organism>
<dbReference type="Pfam" id="PF04028">
    <property type="entry name" value="DUF374"/>
    <property type="match status" value="1"/>
</dbReference>
<dbReference type="OrthoDB" id="9810508at2"/>
<dbReference type="AlphaFoldDB" id="A0A5K7YTW7"/>
<dbReference type="InterPro" id="IPR007172">
    <property type="entry name" value="DUF374"/>
</dbReference>
<evidence type="ECO:0000259" key="1">
    <source>
        <dbReference type="Pfam" id="PF04028"/>
    </source>
</evidence>
<feature type="domain" description="DUF374" evidence="1">
    <location>
        <begin position="67"/>
        <end position="133"/>
    </location>
</feature>
<gene>
    <name evidence="2" type="ORF">DSCA_20470</name>
</gene>
<dbReference type="EMBL" id="AP021874">
    <property type="protein sequence ID" value="BBO68117.1"/>
    <property type="molecule type" value="Genomic_DNA"/>
</dbReference>
<dbReference type="SUPFAM" id="SSF69593">
    <property type="entry name" value="Glycerol-3-phosphate (1)-acyltransferase"/>
    <property type="match status" value="1"/>
</dbReference>
<keyword evidence="3" id="KW-1185">Reference proteome</keyword>
<protein>
    <recommendedName>
        <fullName evidence="1">DUF374 domain-containing protein</fullName>
    </recommendedName>
</protein>
<dbReference type="Proteomes" id="UP000427906">
    <property type="component" value="Chromosome"/>
</dbReference>
<reference evidence="2 3" key="1">
    <citation type="submission" date="2019-11" db="EMBL/GenBank/DDBJ databases">
        <title>Comparative genomics of hydrocarbon-degrading Desulfosarcina strains.</title>
        <authorList>
            <person name="Watanabe M."/>
            <person name="Kojima H."/>
            <person name="Fukui M."/>
        </authorList>
    </citation>
    <scope>NUCLEOTIDE SEQUENCE [LARGE SCALE GENOMIC DNA]</scope>
    <source>
        <strain evidence="2 3">PL12</strain>
    </source>
</reference>
<dbReference type="RefSeq" id="WP_155316310.1">
    <property type="nucleotide sequence ID" value="NZ_AP021874.1"/>
</dbReference>
<dbReference type="CDD" id="cd07983">
    <property type="entry name" value="LPLAT_DUF374-like"/>
    <property type="match status" value="1"/>
</dbReference>
<evidence type="ECO:0000313" key="3">
    <source>
        <dbReference type="Proteomes" id="UP000427906"/>
    </source>
</evidence>
<evidence type="ECO:0000313" key="2">
    <source>
        <dbReference type="EMBL" id="BBO68117.1"/>
    </source>
</evidence>
<dbReference type="KEGG" id="dalk:DSCA_20470"/>
<name>A0A5K7YTW7_9BACT</name>
<accession>A0A5K7YTW7</accession>
<proteinExistence type="predicted"/>